<evidence type="ECO:0000313" key="3">
    <source>
        <dbReference type="Proteomes" id="UP001519363"/>
    </source>
</evidence>
<protein>
    <recommendedName>
        <fullName evidence="4">Abi-like protein</fullName>
    </recommendedName>
</protein>
<comment type="caution">
    <text evidence="2">The sequence shown here is derived from an EMBL/GenBank/DDBJ whole genome shotgun (WGS) entry which is preliminary data.</text>
</comment>
<gene>
    <name evidence="2" type="ORF">JOF53_007042</name>
</gene>
<proteinExistence type="predicted"/>
<accession>A0ABS5ANL1</accession>
<keyword evidence="3" id="KW-1185">Reference proteome</keyword>
<evidence type="ECO:0000313" key="2">
    <source>
        <dbReference type="EMBL" id="MBP2478170.1"/>
    </source>
</evidence>
<evidence type="ECO:0008006" key="4">
    <source>
        <dbReference type="Google" id="ProtNLM"/>
    </source>
</evidence>
<feature type="region of interest" description="Disordered" evidence="1">
    <location>
        <begin position="330"/>
        <end position="355"/>
    </location>
</feature>
<name>A0ABS5ANL1_9PSEU</name>
<dbReference type="Proteomes" id="UP001519363">
    <property type="component" value="Unassembled WGS sequence"/>
</dbReference>
<reference evidence="2 3" key="1">
    <citation type="submission" date="2021-03" db="EMBL/GenBank/DDBJ databases">
        <title>Sequencing the genomes of 1000 actinobacteria strains.</title>
        <authorList>
            <person name="Klenk H.-P."/>
        </authorList>
    </citation>
    <scope>NUCLEOTIDE SEQUENCE [LARGE SCALE GENOMIC DNA]</scope>
    <source>
        <strain evidence="2 3">DSM 44580</strain>
    </source>
</reference>
<evidence type="ECO:0000256" key="1">
    <source>
        <dbReference type="SAM" id="MobiDB-lite"/>
    </source>
</evidence>
<sequence>MTPYLSMAGDRATALKLYEWSARTSAAAFELVGHVEVLLRNALDACLREHFDEDRRGIPWFLLPLPGGEDAAQAIAVVRERLRQENREYRHQVIAGLSFGFWTGLLGPKYEELWRAGLRHAFPGSDGTRKQVVAAAERVRKFRNRLAHHDSVIKVDIPFQERSVLELAGYISPDAATWLRHSTSVMEIYAQRPVAVADTVVVPGKEAWSFYGKHRAYVCQAGRAFRPVERMAFYADREVKPELPAVVHRRDDVEWSDREVGKLRASGDRADRKIATLIEATAGTMSQGRYQVFLLTRYGDSRHRRLAGPIPHDSSVGGDRVREEAAVRVLPRPGNGRQHRRTDLAVTDRPPTVTG</sequence>
<organism evidence="2 3">
    <name type="scientific">Crossiella equi</name>
    <dbReference type="NCBI Taxonomy" id="130796"/>
    <lineage>
        <taxon>Bacteria</taxon>
        <taxon>Bacillati</taxon>
        <taxon>Actinomycetota</taxon>
        <taxon>Actinomycetes</taxon>
        <taxon>Pseudonocardiales</taxon>
        <taxon>Pseudonocardiaceae</taxon>
        <taxon>Crossiella</taxon>
    </lineage>
</organism>
<dbReference type="EMBL" id="JAGIOO010000001">
    <property type="protein sequence ID" value="MBP2478170.1"/>
    <property type="molecule type" value="Genomic_DNA"/>
</dbReference>